<dbReference type="Proteomes" id="UP001234989">
    <property type="component" value="Chromosome 8"/>
</dbReference>
<feature type="domain" description="Reverse transcriptase/retrotransposon-derived protein RNase H-like" evidence="2">
    <location>
        <begin position="6"/>
        <end position="91"/>
    </location>
</feature>
<name>A0AAF0ZJX7_SOLVR</name>
<organism evidence="3 4">
    <name type="scientific">Solanum verrucosum</name>
    <dbReference type="NCBI Taxonomy" id="315347"/>
    <lineage>
        <taxon>Eukaryota</taxon>
        <taxon>Viridiplantae</taxon>
        <taxon>Streptophyta</taxon>
        <taxon>Embryophyta</taxon>
        <taxon>Tracheophyta</taxon>
        <taxon>Spermatophyta</taxon>
        <taxon>Magnoliopsida</taxon>
        <taxon>eudicotyledons</taxon>
        <taxon>Gunneridae</taxon>
        <taxon>Pentapetalae</taxon>
        <taxon>asterids</taxon>
        <taxon>lamiids</taxon>
        <taxon>Solanales</taxon>
        <taxon>Solanaceae</taxon>
        <taxon>Solanoideae</taxon>
        <taxon>Solaneae</taxon>
        <taxon>Solanum</taxon>
    </lineage>
</organism>
<feature type="region of interest" description="Disordered" evidence="1">
    <location>
        <begin position="192"/>
        <end position="240"/>
    </location>
</feature>
<dbReference type="InterPro" id="IPR041577">
    <property type="entry name" value="RT_RNaseH_2"/>
</dbReference>
<dbReference type="PANTHER" id="PTHR34072">
    <property type="entry name" value="ENZYMATIC POLYPROTEIN-RELATED"/>
    <property type="match status" value="1"/>
</dbReference>
<dbReference type="PANTHER" id="PTHR34072:SF52">
    <property type="entry name" value="RIBONUCLEASE H"/>
    <property type="match status" value="1"/>
</dbReference>
<sequence length="254" mass="28593">MLACIWSEACEKSFQELKDRLTSALVLTFPKGTDGFVVYYDASIIGLGCVLMQNGKVIAYASRQLKIHEKNYLTHDLELAAVVFVFTDHKSLQYVFNQKDLNLRQRRWLELLKYYDMSVLYHPRKANVVVDALIRLSMCSVAHIEEDVKANQGFNPILVELKETVLKKSVEAFAQGGDGVLRYQGIWIEEQSKGTNRQKGTRPLDDSPSGSSVHLKFQCANPEGRNQVGNRKGAVGESTISSTMPRVIAQSYRT</sequence>
<dbReference type="SUPFAM" id="SSF56672">
    <property type="entry name" value="DNA/RNA polymerases"/>
    <property type="match status" value="1"/>
</dbReference>
<proteinExistence type="predicted"/>
<dbReference type="Pfam" id="PF17919">
    <property type="entry name" value="RT_RNaseH_2"/>
    <property type="match status" value="1"/>
</dbReference>
<dbReference type="CDD" id="cd09274">
    <property type="entry name" value="RNase_HI_RT_Ty3"/>
    <property type="match status" value="1"/>
</dbReference>
<dbReference type="EMBL" id="CP133619">
    <property type="protein sequence ID" value="WMV41732.1"/>
    <property type="molecule type" value="Genomic_DNA"/>
</dbReference>
<evidence type="ECO:0000313" key="3">
    <source>
        <dbReference type="EMBL" id="WMV41732.1"/>
    </source>
</evidence>
<accession>A0AAF0ZJX7</accession>
<evidence type="ECO:0000313" key="4">
    <source>
        <dbReference type="Proteomes" id="UP001234989"/>
    </source>
</evidence>
<dbReference type="AlphaFoldDB" id="A0AAF0ZJX7"/>
<keyword evidence="4" id="KW-1185">Reference proteome</keyword>
<evidence type="ECO:0000259" key="2">
    <source>
        <dbReference type="Pfam" id="PF17919"/>
    </source>
</evidence>
<gene>
    <name evidence="3" type="ORF">MTR67_035117</name>
</gene>
<dbReference type="InterPro" id="IPR043502">
    <property type="entry name" value="DNA/RNA_pol_sf"/>
</dbReference>
<protein>
    <recommendedName>
        <fullName evidence="2">Reverse transcriptase/retrotransposon-derived protein RNase H-like domain-containing protein</fullName>
    </recommendedName>
</protein>
<reference evidence="3" key="1">
    <citation type="submission" date="2023-08" db="EMBL/GenBank/DDBJ databases">
        <title>A de novo genome assembly of Solanum verrucosum Schlechtendal, a Mexican diploid species geographically isolated from the other diploid A-genome species in potato relatives.</title>
        <authorList>
            <person name="Hosaka K."/>
        </authorList>
    </citation>
    <scope>NUCLEOTIDE SEQUENCE</scope>
    <source>
        <tissue evidence="3">Young leaves</tissue>
    </source>
</reference>
<evidence type="ECO:0000256" key="1">
    <source>
        <dbReference type="SAM" id="MobiDB-lite"/>
    </source>
</evidence>